<dbReference type="EMBL" id="MU007010">
    <property type="protein sequence ID" value="KAF2436444.1"/>
    <property type="molecule type" value="Genomic_DNA"/>
</dbReference>
<sequence length="336" mass="38113">MIVSVHNSQITAWCQIYAKEDDIKKGYSFFDGPFGVREPHIDPTGKAHRLEALANNWGVIKGGQFGGRVPSQYAPAPLKANTKYSFGTRAYVQASKTTLEESQAAEISGKVPAIEPRLQSAMWNIPSENDPHFCNNIADRIKPDHQAIVAHIFNITSLKVVQSEVDFIALRYLKARCLLFKRLEDRLLSQEGEHLELDAAFESRVLNRLQLRPIGAESNYRCAVNDDDKVYRKYDFPHHNADHALVADGQDLNTKSKENQNRVPDSERVFRFHTVLHPPERSIIEKILAEHPLVTDSQDLATKRKENQNRVPNSERIFRFNTVLTRSRGLFSTNGG</sequence>
<protein>
    <submittedName>
        <fullName evidence="1">Uncharacterized protein</fullName>
    </submittedName>
</protein>
<name>A0A9P4U342_9PEZI</name>
<organism evidence="1 2">
    <name type="scientific">Tothia fuscella</name>
    <dbReference type="NCBI Taxonomy" id="1048955"/>
    <lineage>
        <taxon>Eukaryota</taxon>
        <taxon>Fungi</taxon>
        <taxon>Dikarya</taxon>
        <taxon>Ascomycota</taxon>
        <taxon>Pezizomycotina</taxon>
        <taxon>Dothideomycetes</taxon>
        <taxon>Pleosporomycetidae</taxon>
        <taxon>Venturiales</taxon>
        <taxon>Cylindrosympodiaceae</taxon>
        <taxon>Tothia</taxon>
    </lineage>
</organism>
<dbReference type="AlphaFoldDB" id="A0A9P4U342"/>
<accession>A0A9P4U342</accession>
<keyword evidence="2" id="KW-1185">Reference proteome</keyword>
<reference evidence="1" key="1">
    <citation type="journal article" date="2020" name="Stud. Mycol.">
        <title>101 Dothideomycetes genomes: a test case for predicting lifestyles and emergence of pathogens.</title>
        <authorList>
            <person name="Haridas S."/>
            <person name="Albert R."/>
            <person name="Binder M."/>
            <person name="Bloem J."/>
            <person name="Labutti K."/>
            <person name="Salamov A."/>
            <person name="Andreopoulos B."/>
            <person name="Baker S."/>
            <person name="Barry K."/>
            <person name="Bills G."/>
            <person name="Bluhm B."/>
            <person name="Cannon C."/>
            <person name="Castanera R."/>
            <person name="Culley D."/>
            <person name="Daum C."/>
            <person name="Ezra D."/>
            <person name="Gonzalez J."/>
            <person name="Henrissat B."/>
            <person name="Kuo A."/>
            <person name="Liang C."/>
            <person name="Lipzen A."/>
            <person name="Lutzoni F."/>
            <person name="Magnuson J."/>
            <person name="Mondo S."/>
            <person name="Nolan M."/>
            <person name="Ohm R."/>
            <person name="Pangilinan J."/>
            <person name="Park H.-J."/>
            <person name="Ramirez L."/>
            <person name="Alfaro M."/>
            <person name="Sun H."/>
            <person name="Tritt A."/>
            <person name="Yoshinaga Y."/>
            <person name="Zwiers L.-H."/>
            <person name="Turgeon B."/>
            <person name="Goodwin S."/>
            <person name="Spatafora J."/>
            <person name="Crous P."/>
            <person name="Grigoriev I."/>
        </authorList>
    </citation>
    <scope>NUCLEOTIDE SEQUENCE</scope>
    <source>
        <strain evidence="1">CBS 130266</strain>
    </source>
</reference>
<evidence type="ECO:0000313" key="2">
    <source>
        <dbReference type="Proteomes" id="UP000800235"/>
    </source>
</evidence>
<proteinExistence type="predicted"/>
<dbReference type="Proteomes" id="UP000800235">
    <property type="component" value="Unassembled WGS sequence"/>
</dbReference>
<comment type="caution">
    <text evidence="1">The sequence shown here is derived from an EMBL/GenBank/DDBJ whole genome shotgun (WGS) entry which is preliminary data.</text>
</comment>
<evidence type="ECO:0000313" key="1">
    <source>
        <dbReference type="EMBL" id="KAF2436444.1"/>
    </source>
</evidence>
<gene>
    <name evidence="1" type="ORF">EJ08DRAFT_691611</name>
</gene>